<feature type="chain" id="PRO_5023838560" evidence="1">
    <location>
        <begin position="19"/>
        <end position="67"/>
    </location>
</feature>
<name>A0A5J4UAM2_9EUKA</name>
<evidence type="ECO:0000256" key="1">
    <source>
        <dbReference type="SAM" id="SignalP"/>
    </source>
</evidence>
<feature type="signal peptide" evidence="1">
    <location>
        <begin position="1"/>
        <end position="18"/>
    </location>
</feature>
<comment type="caution">
    <text evidence="2">The sequence shown here is derived from an EMBL/GenBank/DDBJ whole genome shotgun (WGS) entry which is preliminary data.</text>
</comment>
<accession>A0A5J4UAM2</accession>
<evidence type="ECO:0000313" key="2">
    <source>
        <dbReference type="EMBL" id="KAA6367529.1"/>
    </source>
</evidence>
<dbReference type="AlphaFoldDB" id="A0A5J4UAM2"/>
<organism evidence="2 3">
    <name type="scientific">Streblomastix strix</name>
    <dbReference type="NCBI Taxonomy" id="222440"/>
    <lineage>
        <taxon>Eukaryota</taxon>
        <taxon>Metamonada</taxon>
        <taxon>Preaxostyla</taxon>
        <taxon>Oxymonadida</taxon>
        <taxon>Streblomastigidae</taxon>
        <taxon>Streblomastix</taxon>
    </lineage>
</organism>
<keyword evidence="1" id="KW-0732">Signal</keyword>
<gene>
    <name evidence="2" type="ORF">EZS28_036944</name>
</gene>
<proteinExistence type="predicted"/>
<dbReference type="EMBL" id="SNRW01018245">
    <property type="protein sequence ID" value="KAA6367529.1"/>
    <property type="molecule type" value="Genomic_DNA"/>
</dbReference>
<dbReference type="Proteomes" id="UP000324800">
    <property type="component" value="Unassembled WGS sequence"/>
</dbReference>
<sequence length="67" mass="7791">MLAVQLFGILQLMAHLFGKSKPQTASKKMEVDREQTIQRFASEKDRLEKRKAFIEQTLPFLNLSVVR</sequence>
<protein>
    <submittedName>
        <fullName evidence="2">Uncharacterized protein</fullName>
    </submittedName>
</protein>
<reference evidence="2 3" key="1">
    <citation type="submission" date="2019-03" db="EMBL/GenBank/DDBJ databases">
        <title>Single cell metagenomics reveals metabolic interactions within the superorganism composed of flagellate Streblomastix strix and complex community of Bacteroidetes bacteria on its surface.</title>
        <authorList>
            <person name="Treitli S.C."/>
            <person name="Kolisko M."/>
            <person name="Husnik F."/>
            <person name="Keeling P."/>
            <person name="Hampl V."/>
        </authorList>
    </citation>
    <scope>NUCLEOTIDE SEQUENCE [LARGE SCALE GENOMIC DNA]</scope>
    <source>
        <strain evidence="2">ST1C</strain>
    </source>
</reference>
<evidence type="ECO:0000313" key="3">
    <source>
        <dbReference type="Proteomes" id="UP000324800"/>
    </source>
</evidence>